<dbReference type="PRINTS" id="PR01179">
    <property type="entry name" value="ODADCRBXLASE"/>
</dbReference>
<accession>A0AAD9GYU1</accession>
<dbReference type="CDD" id="cd00622">
    <property type="entry name" value="PLPDE_III_ODC"/>
    <property type="match status" value="1"/>
</dbReference>
<evidence type="ECO:0000313" key="7">
    <source>
        <dbReference type="Proteomes" id="UP001259832"/>
    </source>
</evidence>
<name>A0AAD9GYU1_9STRA</name>
<dbReference type="EMBL" id="JASMQC010000002">
    <property type="protein sequence ID" value="KAK1947134.1"/>
    <property type="molecule type" value="Genomic_DNA"/>
</dbReference>
<protein>
    <submittedName>
        <fullName evidence="6">Ornithine decarboxylase</fullName>
    </submittedName>
</protein>
<dbReference type="GO" id="GO:0005737">
    <property type="term" value="C:cytoplasm"/>
    <property type="evidence" value="ECO:0007669"/>
    <property type="project" value="TreeGrafter"/>
</dbReference>
<dbReference type="SUPFAM" id="SSF51419">
    <property type="entry name" value="PLP-binding barrel"/>
    <property type="match status" value="1"/>
</dbReference>
<organism evidence="6 7">
    <name type="scientific">Phytophthora citrophthora</name>
    <dbReference type="NCBI Taxonomy" id="4793"/>
    <lineage>
        <taxon>Eukaryota</taxon>
        <taxon>Sar</taxon>
        <taxon>Stramenopiles</taxon>
        <taxon>Oomycota</taxon>
        <taxon>Peronosporomycetes</taxon>
        <taxon>Peronosporales</taxon>
        <taxon>Peronosporaceae</taxon>
        <taxon>Phytophthora</taxon>
    </lineage>
</organism>
<evidence type="ECO:0000259" key="5">
    <source>
        <dbReference type="Pfam" id="PF02784"/>
    </source>
</evidence>
<evidence type="ECO:0000256" key="4">
    <source>
        <dbReference type="ARBA" id="ARBA00023239"/>
    </source>
</evidence>
<dbReference type="Gene3D" id="3.20.20.10">
    <property type="entry name" value="Alanine racemase"/>
    <property type="match status" value="1"/>
</dbReference>
<dbReference type="FunFam" id="3.20.20.10:FF:000005">
    <property type="entry name" value="Ornithine decarboxylase"/>
    <property type="match status" value="1"/>
</dbReference>
<sequence>MATTMDERFLAASRAHIESQGDLAEDAFYTIDLQHVANQYKRMVALLPRVLPFYTVKCHPDTRVLSLLAKLGAGVDCASQSEVALSLNHGVPPERIIFANTMKQRSHLRFAREQNVPLMVFDSIDELAKIKREFPEARLVLRIQVDDSKARHQFGPKFGTPMVNVPALLSMAKQLELNIVGVCFHVGVGVLEASAFVDAIVRAKQAFTMGLDAGYNFTLLNLGGGFAGDDLGPVKFEDAAQAINTVLDELFPLSSGVNIISEPGRYFVSACATLTVNVIGRKVDPELTERVRSSGETNPELPSYMYILNDGRHGSFSTPHLCVVSNPVVIKAVNTDETRPVACSLWGPTMDGKDAITRDALLPILEVGDWITFPRMGAYSFATGSTFNGFSLPSRVYIEAVL</sequence>
<dbReference type="PRINTS" id="PR01182">
    <property type="entry name" value="ORNDCRBXLASE"/>
</dbReference>
<dbReference type="AlphaFoldDB" id="A0AAD9GYU1"/>
<dbReference type="PANTHER" id="PTHR11482:SF6">
    <property type="entry name" value="ORNITHINE DECARBOXYLASE 1-RELATED"/>
    <property type="match status" value="1"/>
</dbReference>
<dbReference type="InterPro" id="IPR000183">
    <property type="entry name" value="Orn/DAP/Arg_de-COase"/>
</dbReference>
<dbReference type="InterPro" id="IPR029066">
    <property type="entry name" value="PLP-binding_barrel"/>
</dbReference>
<reference evidence="6" key="1">
    <citation type="submission" date="2023-08" db="EMBL/GenBank/DDBJ databases">
        <title>Reference Genome Resource for the Citrus Pathogen Phytophthora citrophthora.</title>
        <authorList>
            <person name="Moller H."/>
            <person name="Coetzee B."/>
            <person name="Rose L.J."/>
            <person name="Van Niekerk J.M."/>
        </authorList>
    </citation>
    <scope>NUCLEOTIDE SEQUENCE</scope>
    <source>
        <strain evidence="6">STE-U-9442</strain>
    </source>
</reference>
<evidence type="ECO:0000256" key="3">
    <source>
        <dbReference type="ARBA" id="ARBA00022898"/>
    </source>
</evidence>
<comment type="similarity">
    <text evidence="2">Belongs to the Orn/Lys/Arg decarboxylase class-II family.</text>
</comment>
<feature type="domain" description="Orn/DAP/Arg decarboxylase 2 N-terminal" evidence="5">
    <location>
        <begin position="34"/>
        <end position="269"/>
    </location>
</feature>
<dbReference type="Pfam" id="PF02784">
    <property type="entry name" value="Orn_Arg_deC_N"/>
    <property type="match status" value="1"/>
</dbReference>
<dbReference type="PANTHER" id="PTHR11482">
    <property type="entry name" value="ARGININE/DIAMINOPIMELATE/ORNITHINE DECARBOXYLASE"/>
    <property type="match status" value="1"/>
</dbReference>
<dbReference type="InterPro" id="IPR009006">
    <property type="entry name" value="Ala_racemase/Decarboxylase_C"/>
</dbReference>
<evidence type="ECO:0000256" key="2">
    <source>
        <dbReference type="ARBA" id="ARBA00008872"/>
    </source>
</evidence>
<dbReference type="GO" id="GO:0033387">
    <property type="term" value="P:putrescine biosynthetic process from arginine, via ornithine"/>
    <property type="evidence" value="ECO:0007669"/>
    <property type="project" value="TreeGrafter"/>
</dbReference>
<evidence type="ECO:0000256" key="1">
    <source>
        <dbReference type="ARBA" id="ARBA00001933"/>
    </source>
</evidence>
<dbReference type="InterPro" id="IPR022644">
    <property type="entry name" value="De-COase2_N"/>
</dbReference>
<evidence type="ECO:0000313" key="6">
    <source>
        <dbReference type="EMBL" id="KAK1947134.1"/>
    </source>
</evidence>
<keyword evidence="4" id="KW-0456">Lyase</keyword>
<keyword evidence="7" id="KW-1185">Reference proteome</keyword>
<comment type="cofactor">
    <cofactor evidence="1">
        <name>pyridoxal 5'-phosphate</name>
        <dbReference type="ChEBI" id="CHEBI:597326"/>
    </cofactor>
</comment>
<gene>
    <name evidence="6" type="ORF">P3T76_001144</name>
</gene>
<keyword evidence="3" id="KW-0663">Pyridoxal phosphate</keyword>
<dbReference type="InterPro" id="IPR002433">
    <property type="entry name" value="Orn_de-COase"/>
</dbReference>
<dbReference type="GO" id="GO:0004586">
    <property type="term" value="F:ornithine decarboxylase activity"/>
    <property type="evidence" value="ECO:0007669"/>
    <property type="project" value="TreeGrafter"/>
</dbReference>
<comment type="caution">
    <text evidence="6">The sequence shown here is derived from an EMBL/GenBank/DDBJ whole genome shotgun (WGS) entry which is preliminary data.</text>
</comment>
<dbReference type="Proteomes" id="UP001259832">
    <property type="component" value="Unassembled WGS sequence"/>
</dbReference>
<dbReference type="SUPFAM" id="SSF50621">
    <property type="entry name" value="Alanine racemase C-terminal domain-like"/>
    <property type="match status" value="1"/>
</dbReference>
<proteinExistence type="inferred from homology"/>
<dbReference type="Gene3D" id="2.40.37.10">
    <property type="entry name" value="Lyase, Ornithine Decarboxylase, Chain A, domain 1"/>
    <property type="match status" value="1"/>
</dbReference>